<feature type="site" description="Lowers pKa of active site Tyr" evidence="6">
    <location>
        <position position="78"/>
    </location>
</feature>
<evidence type="ECO:0000256" key="4">
    <source>
        <dbReference type="PIRSR" id="PIRSR000097-1"/>
    </source>
</evidence>
<gene>
    <name evidence="8" type="ORF">Amac_079860</name>
</gene>
<dbReference type="AlphaFoldDB" id="A0A5M3X2T5"/>
<dbReference type="Proteomes" id="UP000331127">
    <property type="component" value="Unassembled WGS sequence"/>
</dbReference>
<dbReference type="RefSeq" id="WP_246269011.1">
    <property type="nucleotide sequence ID" value="NZ_BAAAHL010000035.1"/>
</dbReference>
<dbReference type="PANTHER" id="PTHR43827">
    <property type="entry name" value="2,5-DIKETO-D-GLUCONIC ACID REDUCTASE"/>
    <property type="match status" value="1"/>
</dbReference>
<proteinExistence type="inferred from homology"/>
<evidence type="ECO:0000256" key="2">
    <source>
        <dbReference type="ARBA" id="ARBA00022857"/>
    </source>
</evidence>
<accession>A0A5M3X2T5</accession>
<comment type="similarity">
    <text evidence="1">Belongs to the aldo/keto reductase family.</text>
</comment>
<comment type="caution">
    <text evidence="8">The sequence shown here is derived from an EMBL/GenBank/DDBJ whole genome shotgun (WGS) entry which is preliminary data.</text>
</comment>
<feature type="binding site" evidence="5">
    <location>
        <position position="111"/>
    </location>
    <ligand>
        <name>substrate</name>
    </ligand>
</feature>
<dbReference type="InterPro" id="IPR023210">
    <property type="entry name" value="NADP_OxRdtase_dom"/>
</dbReference>
<dbReference type="InterPro" id="IPR036812">
    <property type="entry name" value="NAD(P)_OxRdtase_dom_sf"/>
</dbReference>
<evidence type="ECO:0000259" key="7">
    <source>
        <dbReference type="Pfam" id="PF00248"/>
    </source>
</evidence>
<sequence>MTIAAAPTVRLLHGADMPQLGLGTSPMGNTQTERAVATAIEAGYRLIDTAEAYGNELGVGRGIKASGIAREELFITTKFDRHWHGRDLAAQGYQASLDRLGLDYADLLLIHWPNPQLDRYVQAFQGLADLLDAGRLKAIGTSNFKPTHLDRIISETGVVPDVNQIQLSPAVTRDQSRAYHHEHGIVTESWSPLGGQGTAVLNQPVILNIAKETNRTPAQVILRWNIELGLVTIPKSSNPQRIHENINIFDFTLTPQQITAISALDQGESTAVDSDKFGH</sequence>
<evidence type="ECO:0000256" key="6">
    <source>
        <dbReference type="PIRSR" id="PIRSR000097-3"/>
    </source>
</evidence>
<dbReference type="SUPFAM" id="SSF51430">
    <property type="entry name" value="NAD(P)-linked oxidoreductase"/>
    <property type="match status" value="1"/>
</dbReference>
<evidence type="ECO:0000313" key="8">
    <source>
        <dbReference type="EMBL" id="GES14389.1"/>
    </source>
</evidence>
<dbReference type="Pfam" id="PF00248">
    <property type="entry name" value="Aldo_ket_red"/>
    <property type="match status" value="1"/>
</dbReference>
<keyword evidence="9" id="KW-1185">Reference proteome</keyword>
<reference evidence="8 9" key="1">
    <citation type="submission" date="2019-10" db="EMBL/GenBank/DDBJ databases">
        <title>Whole genome shotgun sequence of Acrocarpospora macrocephala NBRC 16266.</title>
        <authorList>
            <person name="Ichikawa N."/>
            <person name="Kimura A."/>
            <person name="Kitahashi Y."/>
            <person name="Komaki H."/>
            <person name="Oguchi A."/>
        </authorList>
    </citation>
    <scope>NUCLEOTIDE SEQUENCE [LARGE SCALE GENOMIC DNA]</scope>
    <source>
        <strain evidence="8 9">NBRC 16266</strain>
    </source>
</reference>
<feature type="domain" description="NADP-dependent oxidoreductase" evidence="7">
    <location>
        <begin position="20"/>
        <end position="265"/>
    </location>
</feature>
<dbReference type="EMBL" id="BLAE01000058">
    <property type="protein sequence ID" value="GES14389.1"/>
    <property type="molecule type" value="Genomic_DNA"/>
</dbReference>
<evidence type="ECO:0000256" key="3">
    <source>
        <dbReference type="ARBA" id="ARBA00023002"/>
    </source>
</evidence>
<dbReference type="PROSITE" id="PS00063">
    <property type="entry name" value="ALDOKETO_REDUCTASE_3"/>
    <property type="match status" value="1"/>
</dbReference>
<dbReference type="FunFam" id="3.20.20.100:FF:000002">
    <property type="entry name" value="2,5-diketo-D-gluconic acid reductase A"/>
    <property type="match status" value="1"/>
</dbReference>
<dbReference type="PRINTS" id="PR00069">
    <property type="entry name" value="ALDKETRDTASE"/>
</dbReference>
<evidence type="ECO:0000256" key="5">
    <source>
        <dbReference type="PIRSR" id="PIRSR000097-2"/>
    </source>
</evidence>
<evidence type="ECO:0000313" key="9">
    <source>
        <dbReference type="Proteomes" id="UP000331127"/>
    </source>
</evidence>
<dbReference type="PIRSF" id="PIRSF000097">
    <property type="entry name" value="AKR"/>
    <property type="match status" value="1"/>
</dbReference>
<dbReference type="Gene3D" id="3.20.20.100">
    <property type="entry name" value="NADP-dependent oxidoreductase domain"/>
    <property type="match status" value="1"/>
</dbReference>
<keyword evidence="3" id="KW-0560">Oxidoreductase</keyword>
<evidence type="ECO:0000256" key="1">
    <source>
        <dbReference type="ARBA" id="ARBA00007905"/>
    </source>
</evidence>
<name>A0A5M3X2T5_9ACTN</name>
<feature type="active site" description="Proton donor" evidence="4">
    <location>
        <position position="53"/>
    </location>
</feature>
<protein>
    <submittedName>
        <fullName evidence="8">Oxidoreductase</fullName>
    </submittedName>
</protein>
<dbReference type="PANTHER" id="PTHR43827:SF3">
    <property type="entry name" value="NADP-DEPENDENT OXIDOREDUCTASE DOMAIN-CONTAINING PROTEIN"/>
    <property type="match status" value="1"/>
</dbReference>
<keyword evidence="2" id="KW-0521">NADP</keyword>
<dbReference type="GO" id="GO:0016616">
    <property type="term" value="F:oxidoreductase activity, acting on the CH-OH group of donors, NAD or NADP as acceptor"/>
    <property type="evidence" value="ECO:0007669"/>
    <property type="project" value="UniProtKB-ARBA"/>
</dbReference>
<dbReference type="PROSITE" id="PS00798">
    <property type="entry name" value="ALDOKETO_REDUCTASE_1"/>
    <property type="match status" value="1"/>
</dbReference>
<dbReference type="InterPro" id="IPR018170">
    <property type="entry name" value="Aldo/ket_reductase_CS"/>
</dbReference>
<dbReference type="InterPro" id="IPR020471">
    <property type="entry name" value="AKR"/>
</dbReference>
<organism evidence="8 9">
    <name type="scientific">Acrocarpospora macrocephala</name>
    <dbReference type="NCBI Taxonomy" id="150177"/>
    <lineage>
        <taxon>Bacteria</taxon>
        <taxon>Bacillati</taxon>
        <taxon>Actinomycetota</taxon>
        <taxon>Actinomycetes</taxon>
        <taxon>Streptosporangiales</taxon>
        <taxon>Streptosporangiaceae</taxon>
        <taxon>Acrocarpospora</taxon>
    </lineage>
</organism>